<feature type="binding site" evidence="12">
    <location>
        <position position="312"/>
    </location>
    <ligand>
        <name>substrate</name>
    </ligand>
</feature>
<evidence type="ECO:0000256" key="5">
    <source>
        <dbReference type="ARBA" id="ARBA00023154"/>
    </source>
</evidence>
<dbReference type="UniPathway" id="UPA00034">
    <property type="reaction ID" value="UER00027"/>
</dbReference>
<dbReference type="HAMAP" id="MF_02120">
    <property type="entry name" value="LysA"/>
    <property type="match status" value="1"/>
</dbReference>
<feature type="domain" description="Orn/DAP/Arg decarboxylase 2 C-terminal" evidence="15">
    <location>
        <begin position="30"/>
        <end position="373"/>
    </location>
</feature>
<evidence type="ECO:0000256" key="4">
    <source>
        <dbReference type="ARBA" id="ARBA00022898"/>
    </source>
</evidence>
<evidence type="ECO:0000313" key="17">
    <source>
        <dbReference type="EMBL" id="QAT17189.1"/>
    </source>
</evidence>
<evidence type="ECO:0000256" key="2">
    <source>
        <dbReference type="ARBA" id="ARBA00022605"/>
    </source>
</evidence>
<dbReference type="PANTHER" id="PTHR43727:SF2">
    <property type="entry name" value="GROUP IV DECARBOXYLASE"/>
    <property type="match status" value="1"/>
</dbReference>
<feature type="binding site" evidence="12">
    <location>
        <position position="316"/>
    </location>
    <ligand>
        <name>substrate</name>
    </ligand>
</feature>
<dbReference type="InterPro" id="IPR022657">
    <property type="entry name" value="De-COase2_CS"/>
</dbReference>
<evidence type="ECO:0000256" key="11">
    <source>
        <dbReference type="ARBA" id="ARBA00074972"/>
    </source>
</evidence>
<protein>
    <recommendedName>
        <fullName evidence="11 12">Diaminopimelate decarboxylase</fullName>
        <shortName evidence="12">DAP decarboxylase</shortName>
        <shortName evidence="12">DAPDC</shortName>
        <ecNumber evidence="10 12">4.1.1.20</ecNumber>
    </recommendedName>
</protein>
<evidence type="ECO:0000259" key="15">
    <source>
        <dbReference type="Pfam" id="PF00278"/>
    </source>
</evidence>
<dbReference type="Proteomes" id="UP000287243">
    <property type="component" value="Chromosome"/>
</dbReference>
<feature type="binding site" evidence="12">
    <location>
        <position position="375"/>
    </location>
    <ligand>
        <name>substrate</name>
    </ligand>
</feature>
<evidence type="ECO:0000256" key="8">
    <source>
        <dbReference type="ARBA" id="ARBA00060643"/>
    </source>
</evidence>
<evidence type="ECO:0000256" key="13">
    <source>
        <dbReference type="PIRSR" id="PIRSR600183-50"/>
    </source>
</evidence>
<dbReference type="InterPro" id="IPR029066">
    <property type="entry name" value="PLP-binding_barrel"/>
</dbReference>
<dbReference type="GO" id="GO:0009089">
    <property type="term" value="P:lysine biosynthetic process via diaminopimelate"/>
    <property type="evidence" value="ECO:0007669"/>
    <property type="project" value="UniProtKB-UniRule"/>
</dbReference>
<comment type="catalytic activity">
    <reaction evidence="7 12 14">
        <text>meso-2,6-diaminopimelate + H(+) = L-lysine + CO2</text>
        <dbReference type="Rhea" id="RHEA:15101"/>
        <dbReference type="ChEBI" id="CHEBI:15378"/>
        <dbReference type="ChEBI" id="CHEBI:16526"/>
        <dbReference type="ChEBI" id="CHEBI:32551"/>
        <dbReference type="ChEBI" id="CHEBI:57791"/>
        <dbReference type="EC" id="4.1.1.20"/>
    </reaction>
</comment>
<dbReference type="PROSITE" id="PS00879">
    <property type="entry name" value="ODR_DC_2_2"/>
    <property type="match status" value="1"/>
</dbReference>
<dbReference type="AlphaFoldDB" id="A0A410P4T1"/>
<organism evidence="17 18">
    <name type="scientific">Velamenicoccus archaeovorus</name>
    <dbReference type="NCBI Taxonomy" id="1930593"/>
    <lineage>
        <taxon>Bacteria</taxon>
        <taxon>Pseudomonadati</taxon>
        <taxon>Candidatus Omnitrophota</taxon>
        <taxon>Candidatus Velamenicoccus</taxon>
    </lineage>
</organism>
<proteinExistence type="inferred from homology"/>
<dbReference type="InterPro" id="IPR022643">
    <property type="entry name" value="De-COase2_C"/>
</dbReference>
<dbReference type="Pfam" id="PF00278">
    <property type="entry name" value="Orn_DAP_Arg_deC"/>
    <property type="match status" value="1"/>
</dbReference>
<name>A0A410P4T1_VELA1</name>
<evidence type="ECO:0000256" key="1">
    <source>
        <dbReference type="ARBA" id="ARBA00001933"/>
    </source>
</evidence>
<comment type="subunit">
    <text evidence="12">Homodimer.</text>
</comment>
<gene>
    <name evidence="12" type="primary">lysA</name>
    <name evidence="17" type="ORF">BU251_05310</name>
</gene>
<keyword evidence="3 12" id="KW-0210">Decarboxylase</keyword>
<comment type="function">
    <text evidence="12">Specifically catalyzes the decarboxylation of meso-diaminopimelate (meso-DAP) to L-lysine.</text>
</comment>
<dbReference type="OrthoDB" id="9802241at2"/>
<feature type="binding site" evidence="12">
    <location>
        <position position="239"/>
    </location>
    <ligand>
        <name>pyridoxal 5'-phosphate</name>
        <dbReference type="ChEBI" id="CHEBI:597326"/>
    </ligand>
</feature>
<evidence type="ECO:0000256" key="3">
    <source>
        <dbReference type="ARBA" id="ARBA00022793"/>
    </source>
</evidence>
<feature type="binding site" evidence="12">
    <location>
        <begin position="273"/>
        <end position="276"/>
    </location>
    <ligand>
        <name>pyridoxal 5'-phosphate</name>
        <dbReference type="ChEBI" id="CHEBI:597326"/>
    </ligand>
</feature>
<dbReference type="Gene3D" id="2.40.37.10">
    <property type="entry name" value="Lyase, Ornithine Decarboxylase, Chain A, domain 1"/>
    <property type="match status" value="1"/>
</dbReference>
<feature type="binding site" evidence="12">
    <location>
        <position position="375"/>
    </location>
    <ligand>
        <name>pyridoxal 5'-phosphate</name>
        <dbReference type="ChEBI" id="CHEBI:597326"/>
    </ligand>
</feature>
<keyword evidence="4 12" id="KW-0663">Pyridoxal phosphate</keyword>
<dbReference type="NCBIfam" id="TIGR01048">
    <property type="entry name" value="lysA"/>
    <property type="match status" value="1"/>
</dbReference>
<feature type="active site" description="Proton donor" evidence="13">
    <location>
        <position position="346"/>
    </location>
</feature>
<dbReference type="EC" id="4.1.1.20" evidence="10 12"/>
<evidence type="ECO:0000256" key="14">
    <source>
        <dbReference type="RuleBase" id="RU003738"/>
    </source>
</evidence>
<sequence>MHEFRYVGDEFYCEDVRVGDLARRYGTPLYVYSHKTLLDHFHKLRRAFAPAAPLICFSVKSNSSLSLMKALTDDGAGLDIVSGGELHRAMRIKADPRKIVYASVGKTREEIVAAIRYGILYFNVESIQELGVISAVAQELRRDTRVCIRINPNIDPHTHRYITTGTVESKFGVDLETARVIFLNRPNFKRVSVEGVHVHIGSQITQAAPFVAALKRVLRFIDHLKKAGITVRTLNIGGGLGIIYKQEDPQTAQEYAEEILPLLTSRRLRLILEPGRFIVGNAGVLLTQVLYVKDSPKKRFVVVDAGMNDLARPSLYGAYHEVHPAQGARPDSKTTLKRSDVVGPICESGDFLALNRMMPLFDAGELLVVMGAGAYGFSMASNYNSRRRPAEVLVKGRTVRVIRQRESYADLLRHEKVVEL</sequence>
<dbReference type="Gene3D" id="3.20.20.10">
    <property type="entry name" value="Alanine racemase"/>
    <property type="match status" value="1"/>
</dbReference>
<comment type="similarity">
    <text evidence="9 12">Belongs to the Orn/Lys/Arg decarboxylase class-II family. LysA subfamily.</text>
</comment>
<evidence type="ECO:0000256" key="7">
    <source>
        <dbReference type="ARBA" id="ARBA00050464"/>
    </source>
</evidence>
<dbReference type="InterPro" id="IPR002986">
    <property type="entry name" value="DAP_deCOOHase_LysA"/>
</dbReference>
<dbReference type="SUPFAM" id="SSF50621">
    <property type="entry name" value="Alanine racemase C-terminal domain-like"/>
    <property type="match status" value="1"/>
</dbReference>
<accession>A0A410P4T1</accession>
<feature type="modified residue" description="N6-(pyridoxal phosphate)lysine" evidence="12 13">
    <location>
        <position position="60"/>
    </location>
</feature>
<dbReference type="KEGG" id="vai:BU251_05310"/>
<dbReference type="FunFam" id="2.40.37.10:FF:000003">
    <property type="entry name" value="Diaminopimelate decarboxylase"/>
    <property type="match status" value="1"/>
</dbReference>
<dbReference type="PRINTS" id="PR01179">
    <property type="entry name" value="ODADCRBXLASE"/>
</dbReference>
<dbReference type="CDD" id="cd06828">
    <property type="entry name" value="PLPDE_III_DapDC"/>
    <property type="match status" value="1"/>
</dbReference>
<feature type="domain" description="Orn/DAP/Arg decarboxylase 2 N-terminal" evidence="16">
    <location>
        <begin position="38"/>
        <end position="280"/>
    </location>
</feature>
<feature type="binding site" evidence="12">
    <location>
        <position position="276"/>
    </location>
    <ligand>
        <name>substrate</name>
    </ligand>
</feature>
<evidence type="ECO:0000256" key="9">
    <source>
        <dbReference type="ARBA" id="ARBA00060983"/>
    </source>
</evidence>
<dbReference type="SUPFAM" id="SSF51419">
    <property type="entry name" value="PLP-binding barrel"/>
    <property type="match status" value="1"/>
</dbReference>
<dbReference type="PANTHER" id="PTHR43727">
    <property type="entry name" value="DIAMINOPIMELATE DECARBOXYLASE"/>
    <property type="match status" value="1"/>
</dbReference>
<keyword evidence="18" id="KW-1185">Reference proteome</keyword>
<keyword evidence="5 12" id="KW-0457">Lysine biosynthesis</keyword>
<dbReference type="PRINTS" id="PR01181">
    <property type="entry name" value="DAPDCRBXLASE"/>
</dbReference>
<evidence type="ECO:0000256" key="6">
    <source>
        <dbReference type="ARBA" id="ARBA00023239"/>
    </source>
</evidence>
<dbReference type="InterPro" id="IPR000183">
    <property type="entry name" value="Orn/DAP/Arg_de-COase"/>
</dbReference>
<keyword evidence="2 12" id="KW-0028">Amino-acid biosynthesis</keyword>
<dbReference type="GO" id="GO:0030170">
    <property type="term" value="F:pyridoxal phosphate binding"/>
    <property type="evidence" value="ECO:0007669"/>
    <property type="project" value="UniProtKB-UniRule"/>
</dbReference>
<dbReference type="InterPro" id="IPR009006">
    <property type="entry name" value="Ala_racemase/Decarboxylase_C"/>
</dbReference>
<reference evidence="17 18" key="1">
    <citation type="submission" date="2017-01" db="EMBL/GenBank/DDBJ databases">
        <title>First insights into the biology of 'candidatus Vampirococcus archaeovorus'.</title>
        <authorList>
            <person name="Kizina J."/>
            <person name="Jordan S."/>
            <person name="Stueber K."/>
            <person name="Reinhardt R."/>
            <person name="Harder J."/>
        </authorList>
    </citation>
    <scope>NUCLEOTIDE SEQUENCE [LARGE SCALE GENOMIC DNA]</scope>
    <source>
        <strain evidence="17 18">LiM</strain>
    </source>
</reference>
<dbReference type="RefSeq" id="WP_128699901.1">
    <property type="nucleotide sequence ID" value="NZ_CP019384.1"/>
</dbReference>
<comment type="pathway">
    <text evidence="8 12 14">Amino-acid biosynthesis; L-lysine biosynthesis via DAP pathway; L-lysine from DL-2,6-diaminopimelate: step 1/1.</text>
</comment>
<feature type="binding site" evidence="12">
    <location>
        <position position="347"/>
    </location>
    <ligand>
        <name>substrate</name>
    </ligand>
</feature>
<comment type="cofactor">
    <cofactor evidence="1 12 13 14">
        <name>pyridoxal 5'-phosphate</name>
        <dbReference type="ChEBI" id="CHEBI:597326"/>
    </cofactor>
</comment>
<evidence type="ECO:0000256" key="10">
    <source>
        <dbReference type="ARBA" id="ARBA00066427"/>
    </source>
</evidence>
<evidence type="ECO:0000313" key="18">
    <source>
        <dbReference type="Proteomes" id="UP000287243"/>
    </source>
</evidence>
<dbReference type="InterPro" id="IPR022644">
    <property type="entry name" value="De-COase2_N"/>
</dbReference>
<dbReference type="Pfam" id="PF02784">
    <property type="entry name" value="Orn_Arg_deC_N"/>
    <property type="match status" value="1"/>
</dbReference>
<evidence type="ECO:0000256" key="12">
    <source>
        <dbReference type="HAMAP-Rule" id="MF_02120"/>
    </source>
</evidence>
<keyword evidence="6 12" id="KW-0456">Lyase</keyword>
<dbReference type="GO" id="GO:0008836">
    <property type="term" value="F:diaminopimelate decarboxylase activity"/>
    <property type="evidence" value="ECO:0007669"/>
    <property type="project" value="UniProtKB-UniRule"/>
</dbReference>
<dbReference type="EMBL" id="CP019384">
    <property type="protein sequence ID" value="QAT17189.1"/>
    <property type="molecule type" value="Genomic_DNA"/>
</dbReference>
<dbReference type="FunFam" id="3.20.20.10:FF:000003">
    <property type="entry name" value="Diaminopimelate decarboxylase"/>
    <property type="match status" value="1"/>
</dbReference>
<evidence type="ECO:0000259" key="16">
    <source>
        <dbReference type="Pfam" id="PF02784"/>
    </source>
</evidence>